<gene>
    <name evidence="11" type="ORF">F0562_006163</name>
</gene>
<keyword evidence="4 7" id="KW-0103">Bromodomain</keyword>
<dbReference type="InterPro" id="IPR001487">
    <property type="entry name" value="Bromodomain"/>
</dbReference>
<dbReference type="PROSITE" id="PS50014">
    <property type="entry name" value="BROMODOMAIN_2"/>
    <property type="match status" value="1"/>
</dbReference>
<reference evidence="11 12" key="1">
    <citation type="submission" date="2019-09" db="EMBL/GenBank/DDBJ databases">
        <title>A chromosome-level genome assembly of the Chinese tupelo Nyssa sinensis.</title>
        <authorList>
            <person name="Yang X."/>
            <person name="Kang M."/>
            <person name="Yang Y."/>
            <person name="Xiong H."/>
            <person name="Wang M."/>
            <person name="Zhang Z."/>
            <person name="Wang Z."/>
            <person name="Wu H."/>
            <person name="Ma T."/>
            <person name="Liu J."/>
            <person name="Xi Z."/>
        </authorList>
    </citation>
    <scope>NUCLEOTIDE SEQUENCE [LARGE SCALE GENOMIC DNA]</scope>
    <source>
        <strain evidence="11">J267</strain>
        <tissue evidence="11">Leaf</tissue>
    </source>
</reference>
<dbReference type="EMBL" id="CM018043">
    <property type="protein sequence ID" value="KAA8531484.1"/>
    <property type="molecule type" value="Genomic_DNA"/>
</dbReference>
<dbReference type="Pfam" id="PF12734">
    <property type="entry name" value="CYSTM"/>
    <property type="match status" value="1"/>
</dbReference>
<dbReference type="InterPro" id="IPR036427">
    <property type="entry name" value="Bromodomain-like_sf"/>
</dbReference>
<dbReference type="InterPro" id="IPR037377">
    <property type="entry name" value="GTE_bromo"/>
</dbReference>
<feature type="domain" description="Bromo" evidence="10">
    <location>
        <begin position="240"/>
        <end position="312"/>
    </location>
</feature>
<keyword evidence="12" id="KW-1185">Reference proteome</keyword>
<evidence type="ECO:0000256" key="2">
    <source>
        <dbReference type="ARBA" id="ARBA00009444"/>
    </source>
</evidence>
<evidence type="ECO:0000259" key="10">
    <source>
        <dbReference type="PROSITE" id="PS50014"/>
    </source>
</evidence>
<sequence length="329" mass="37182">MNDPKYAYPYPAQGYYQGPPVMAPPQYAAQPPRREPGFLEGCLAALCCCCLVDECCCDPSIIFAVALSDQRESSHGDYVTFNLAAYTRAELKEVKKRLISELQQVRRLRARIESREVESRTNYPASQFSGSYGRGREVASITRPPPLQLNYALESLGSAASKEKEKRTPKANQYYPSNEFLTGKNKMVPPSAKEKVSGNKRALHFASGRDSKRPVVLDSQVDKLVTSIMRRCRQILTKLMKDKHGWVFNTPVDTVALGLHDYHQIIKHPMDLGTVMSRLDKNEYRSPLDFASDVRLTFSNAMTYNSKGQDVYIMAELLLSRFEEMFNPA</sequence>
<dbReference type="SMART" id="SM00297">
    <property type="entry name" value="BROMO"/>
    <property type="match status" value="1"/>
</dbReference>
<keyword evidence="5" id="KW-0472">Membrane</keyword>
<dbReference type="GO" id="GO:0016020">
    <property type="term" value="C:membrane"/>
    <property type="evidence" value="ECO:0007669"/>
    <property type="project" value="UniProtKB-SubCell"/>
</dbReference>
<evidence type="ECO:0000313" key="12">
    <source>
        <dbReference type="Proteomes" id="UP000325577"/>
    </source>
</evidence>
<comment type="similarity">
    <text evidence="2">Belongs to the CYSTM1 family.</text>
</comment>
<name>A0A5J5AMG5_9ASTE</name>
<dbReference type="Gene3D" id="1.20.920.10">
    <property type="entry name" value="Bromodomain-like"/>
    <property type="match status" value="1"/>
</dbReference>
<organism evidence="11 12">
    <name type="scientific">Nyssa sinensis</name>
    <dbReference type="NCBI Taxonomy" id="561372"/>
    <lineage>
        <taxon>Eukaryota</taxon>
        <taxon>Viridiplantae</taxon>
        <taxon>Streptophyta</taxon>
        <taxon>Embryophyta</taxon>
        <taxon>Tracheophyta</taxon>
        <taxon>Spermatophyta</taxon>
        <taxon>Magnoliopsida</taxon>
        <taxon>eudicotyledons</taxon>
        <taxon>Gunneridae</taxon>
        <taxon>Pentapetalae</taxon>
        <taxon>asterids</taxon>
        <taxon>Cornales</taxon>
        <taxon>Nyssaceae</taxon>
        <taxon>Nyssa</taxon>
    </lineage>
</organism>
<dbReference type="Proteomes" id="UP000325577">
    <property type="component" value="Linkage Group LG2"/>
</dbReference>
<dbReference type="SUPFAM" id="SSF47370">
    <property type="entry name" value="Bromodomain"/>
    <property type="match status" value="1"/>
</dbReference>
<comment type="subcellular location">
    <subcellularLocation>
        <location evidence="1">Membrane</location>
    </subcellularLocation>
</comment>
<keyword evidence="8" id="KW-0175">Coiled coil</keyword>
<proteinExistence type="inferred from homology"/>
<feature type="region of interest" description="Disordered" evidence="9">
    <location>
        <begin position="158"/>
        <end position="199"/>
    </location>
</feature>
<protein>
    <recommendedName>
        <fullName evidence="10">Bromo domain-containing protein</fullName>
    </recommendedName>
</protein>
<dbReference type="PANTHER" id="PTHR45926">
    <property type="entry name" value="OSJNBA0053K19.4 PROTEIN"/>
    <property type="match status" value="1"/>
</dbReference>
<feature type="coiled-coil region" evidence="8">
    <location>
        <begin position="88"/>
        <end position="115"/>
    </location>
</feature>
<dbReference type="CDD" id="cd05506">
    <property type="entry name" value="Bromo_plant1"/>
    <property type="match status" value="1"/>
</dbReference>
<evidence type="ECO:0000256" key="1">
    <source>
        <dbReference type="ARBA" id="ARBA00004370"/>
    </source>
</evidence>
<keyword evidence="6" id="KW-0804">Transcription</keyword>
<evidence type="ECO:0000256" key="3">
    <source>
        <dbReference type="ARBA" id="ARBA00023015"/>
    </source>
</evidence>
<keyword evidence="3" id="KW-0805">Transcription regulation</keyword>
<evidence type="ECO:0000313" key="11">
    <source>
        <dbReference type="EMBL" id="KAA8531484.1"/>
    </source>
</evidence>
<evidence type="ECO:0000256" key="8">
    <source>
        <dbReference type="SAM" id="Coils"/>
    </source>
</evidence>
<evidence type="ECO:0000256" key="5">
    <source>
        <dbReference type="ARBA" id="ARBA00023136"/>
    </source>
</evidence>
<dbReference type="OrthoDB" id="21449at2759"/>
<evidence type="ECO:0000256" key="6">
    <source>
        <dbReference type="ARBA" id="ARBA00023163"/>
    </source>
</evidence>
<dbReference type="AlphaFoldDB" id="A0A5J5AMG5"/>
<evidence type="ECO:0000256" key="7">
    <source>
        <dbReference type="PROSITE-ProRule" id="PRU00035"/>
    </source>
</evidence>
<evidence type="ECO:0000256" key="4">
    <source>
        <dbReference type="ARBA" id="ARBA00023117"/>
    </source>
</evidence>
<feature type="compositionally biased region" description="Polar residues" evidence="9">
    <location>
        <begin position="170"/>
        <end position="180"/>
    </location>
</feature>
<dbReference type="Pfam" id="PF00439">
    <property type="entry name" value="Bromodomain"/>
    <property type="match status" value="1"/>
</dbReference>
<accession>A0A5J5AMG5</accession>
<dbReference type="PRINTS" id="PR00503">
    <property type="entry name" value="BROMODOMAIN"/>
</dbReference>
<evidence type="ECO:0000256" key="9">
    <source>
        <dbReference type="SAM" id="MobiDB-lite"/>
    </source>
</evidence>
<dbReference type="InterPro" id="IPR028144">
    <property type="entry name" value="CYSTM_dom"/>
</dbReference>